<dbReference type="InterPro" id="IPR015655">
    <property type="entry name" value="PP2C"/>
</dbReference>
<dbReference type="PANTHER" id="PTHR47992">
    <property type="entry name" value="PROTEIN PHOSPHATASE"/>
    <property type="match status" value="1"/>
</dbReference>
<dbReference type="CDD" id="cd00143">
    <property type="entry name" value="PP2Cc"/>
    <property type="match status" value="1"/>
</dbReference>
<feature type="domain" description="PPM-type phosphatase" evidence="1">
    <location>
        <begin position="6"/>
        <end position="235"/>
    </location>
</feature>
<gene>
    <name evidence="2" type="ORF">GCM10022252_07400</name>
</gene>
<dbReference type="SUPFAM" id="SSF81606">
    <property type="entry name" value="PP2C-like"/>
    <property type="match status" value="1"/>
</dbReference>
<dbReference type="Pfam" id="PF13672">
    <property type="entry name" value="PP2C_2"/>
    <property type="match status" value="1"/>
</dbReference>
<protein>
    <recommendedName>
        <fullName evidence="1">PPM-type phosphatase domain-containing protein</fullName>
    </recommendedName>
</protein>
<evidence type="ECO:0000313" key="3">
    <source>
        <dbReference type="Proteomes" id="UP001501251"/>
    </source>
</evidence>
<accession>A0ABP8ADD1</accession>
<dbReference type="InterPro" id="IPR036457">
    <property type="entry name" value="PPM-type-like_dom_sf"/>
</dbReference>
<evidence type="ECO:0000259" key="1">
    <source>
        <dbReference type="PROSITE" id="PS51746"/>
    </source>
</evidence>
<dbReference type="EMBL" id="BAABAQ010000001">
    <property type="protein sequence ID" value="GAA4182064.1"/>
    <property type="molecule type" value="Genomic_DNA"/>
</dbReference>
<dbReference type="SMART" id="SM00332">
    <property type="entry name" value="PP2Cc"/>
    <property type="match status" value="1"/>
</dbReference>
<organism evidence="2 3">
    <name type="scientific">Streptosporangium oxazolinicum</name>
    <dbReference type="NCBI Taxonomy" id="909287"/>
    <lineage>
        <taxon>Bacteria</taxon>
        <taxon>Bacillati</taxon>
        <taxon>Actinomycetota</taxon>
        <taxon>Actinomycetes</taxon>
        <taxon>Streptosporangiales</taxon>
        <taxon>Streptosporangiaceae</taxon>
        <taxon>Streptosporangium</taxon>
    </lineage>
</organism>
<evidence type="ECO:0000313" key="2">
    <source>
        <dbReference type="EMBL" id="GAA4182064.1"/>
    </source>
</evidence>
<proteinExistence type="predicted"/>
<dbReference type="PROSITE" id="PS51746">
    <property type="entry name" value="PPM_2"/>
    <property type="match status" value="1"/>
</dbReference>
<keyword evidence="3" id="KW-1185">Reference proteome</keyword>
<dbReference type="SMART" id="SM00331">
    <property type="entry name" value="PP2C_SIG"/>
    <property type="match status" value="1"/>
</dbReference>
<comment type="caution">
    <text evidence="2">The sequence shown here is derived from an EMBL/GenBank/DDBJ whole genome shotgun (WGS) entry which is preliminary data.</text>
</comment>
<name>A0ABP8ADD1_9ACTN</name>
<reference evidence="3" key="1">
    <citation type="journal article" date="2019" name="Int. J. Syst. Evol. Microbiol.">
        <title>The Global Catalogue of Microorganisms (GCM) 10K type strain sequencing project: providing services to taxonomists for standard genome sequencing and annotation.</title>
        <authorList>
            <consortium name="The Broad Institute Genomics Platform"/>
            <consortium name="The Broad Institute Genome Sequencing Center for Infectious Disease"/>
            <person name="Wu L."/>
            <person name="Ma J."/>
        </authorList>
    </citation>
    <scope>NUCLEOTIDE SEQUENCE [LARGE SCALE GENOMIC DNA]</scope>
    <source>
        <strain evidence="3">JCM 17388</strain>
    </source>
</reference>
<dbReference type="Proteomes" id="UP001501251">
    <property type="component" value="Unassembled WGS sequence"/>
</dbReference>
<dbReference type="InterPro" id="IPR001932">
    <property type="entry name" value="PPM-type_phosphatase-like_dom"/>
</dbReference>
<dbReference type="Gene3D" id="3.60.40.10">
    <property type="entry name" value="PPM-type phosphatase domain"/>
    <property type="match status" value="1"/>
</dbReference>
<sequence length="243" mass="26011">MPLTVEAAARTHIGLVRRRNEDAVYAGRHLFAVADGLGGHTSGDLASTTVIEALRPHDRQVDPADLSAVLGRAVYEANQALRRRTEIEPELAGMGTTLVALLWSGTRAVLANVGDSRAYLRHDTDGPSEIVQITEDHTYGNLVADADNVPNLPGRISRFLDGRADGRSPDLTIRALHSGDRFLLCSDGLSSAVPNELIRDTLRSSNDPEEAVDRLVTLAIDHGGPDNISAIVIDVAGIRDSDS</sequence>
<dbReference type="RefSeq" id="WP_344914910.1">
    <property type="nucleotide sequence ID" value="NZ_BAABAQ010000001.1"/>
</dbReference>